<keyword evidence="1" id="KW-0812">Transmembrane</keyword>
<keyword evidence="1" id="KW-0472">Membrane</keyword>
<keyword evidence="1" id="KW-1133">Transmembrane helix</keyword>
<dbReference type="AlphaFoldDB" id="A0A9N9GAJ9"/>
<gene>
    <name evidence="2" type="ORF">ALEPTO_LOCUS7796</name>
</gene>
<keyword evidence="3" id="KW-1185">Reference proteome</keyword>
<accession>A0A9N9GAJ9</accession>
<organism evidence="2 3">
    <name type="scientific">Ambispora leptoticha</name>
    <dbReference type="NCBI Taxonomy" id="144679"/>
    <lineage>
        <taxon>Eukaryota</taxon>
        <taxon>Fungi</taxon>
        <taxon>Fungi incertae sedis</taxon>
        <taxon>Mucoromycota</taxon>
        <taxon>Glomeromycotina</taxon>
        <taxon>Glomeromycetes</taxon>
        <taxon>Archaeosporales</taxon>
        <taxon>Ambisporaceae</taxon>
        <taxon>Ambispora</taxon>
    </lineage>
</organism>
<evidence type="ECO:0000313" key="2">
    <source>
        <dbReference type="EMBL" id="CAG8593170.1"/>
    </source>
</evidence>
<evidence type="ECO:0000256" key="1">
    <source>
        <dbReference type="SAM" id="Phobius"/>
    </source>
</evidence>
<feature type="non-terminal residue" evidence="2">
    <location>
        <position position="1"/>
    </location>
</feature>
<proteinExistence type="predicted"/>
<protein>
    <submittedName>
        <fullName evidence="2">349_t:CDS:1</fullName>
    </submittedName>
</protein>
<dbReference type="EMBL" id="CAJVPS010003698">
    <property type="protein sequence ID" value="CAG8593170.1"/>
    <property type="molecule type" value="Genomic_DNA"/>
</dbReference>
<evidence type="ECO:0000313" key="3">
    <source>
        <dbReference type="Proteomes" id="UP000789508"/>
    </source>
</evidence>
<dbReference type="OrthoDB" id="2339353at2759"/>
<name>A0A9N9GAJ9_9GLOM</name>
<comment type="caution">
    <text evidence="2">The sequence shown here is derived from an EMBL/GenBank/DDBJ whole genome shotgun (WGS) entry which is preliminary data.</text>
</comment>
<dbReference type="Proteomes" id="UP000789508">
    <property type="component" value="Unassembled WGS sequence"/>
</dbReference>
<feature type="transmembrane region" description="Helical" evidence="1">
    <location>
        <begin position="118"/>
        <end position="141"/>
    </location>
</feature>
<reference evidence="2" key="1">
    <citation type="submission" date="2021-06" db="EMBL/GenBank/DDBJ databases">
        <authorList>
            <person name="Kallberg Y."/>
            <person name="Tangrot J."/>
            <person name="Rosling A."/>
        </authorList>
    </citation>
    <scope>NUCLEOTIDE SEQUENCE</scope>
    <source>
        <strain evidence="2">FL130A</strain>
    </source>
</reference>
<sequence>MFKATNESCNQYITQPIEIDDIDYPFVGDFLPKGIIKLAAYNTTEIEFYKLGYSRKSRNLIAQTILSYIGLPSSYRPDLYIESNMQSVPMESLHKTNIILRISPRSFLLEEEQEQRHLTIISALGTIAAYYSSVAFIYVFLFGVDSITPWGVIHGCGCRKVKHRTREVIYEAVHSPELEANTPDTEIDLATLRQKVKDLEKFKRYIENNFVDTKLYEKSARMD</sequence>